<evidence type="ECO:0008006" key="4">
    <source>
        <dbReference type="Google" id="ProtNLM"/>
    </source>
</evidence>
<sequence>MLRSRLFSSTQPFARAYSSFPLSRPSWSVGTLLEKPTNAAGHEGASDDPLDAKGIQHLYNLAGLRMPDPTQKAAEFGRLSKDAHQLRDFLSHIQAAARTEDLSGVEPLVRIAEPIEFSVDSPDAGLDHSSKPSDRLGRKVLQTASRSSGDYLIVEE</sequence>
<reference evidence="2 3" key="1">
    <citation type="submission" date="2016-07" db="EMBL/GenBank/DDBJ databases">
        <title>Pervasive Adenine N6-methylation of Active Genes in Fungi.</title>
        <authorList>
            <consortium name="DOE Joint Genome Institute"/>
            <person name="Mondo S.J."/>
            <person name="Dannebaum R.O."/>
            <person name="Kuo R.C."/>
            <person name="Labutti K."/>
            <person name="Haridas S."/>
            <person name="Kuo A."/>
            <person name="Salamov A."/>
            <person name="Ahrendt S.R."/>
            <person name="Lipzen A."/>
            <person name="Sullivan W."/>
            <person name="Andreopoulos W.B."/>
            <person name="Clum A."/>
            <person name="Lindquist E."/>
            <person name="Daum C."/>
            <person name="Ramamoorthy G.K."/>
            <person name="Gryganskyi A."/>
            <person name="Culley D."/>
            <person name="Magnuson J.K."/>
            <person name="James T.Y."/>
            <person name="O'Malley M.A."/>
            <person name="Stajich J.E."/>
            <person name="Spatafora J.W."/>
            <person name="Visel A."/>
            <person name="Grigoriev I.V."/>
        </authorList>
    </citation>
    <scope>NUCLEOTIDE SEQUENCE [LARGE SCALE GENOMIC DNA]</scope>
    <source>
        <strain evidence="2 3">ATCC 12442</strain>
    </source>
</reference>
<organism evidence="2 3">
    <name type="scientific">Linderina pennispora</name>
    <dbReference type="NCBI Taxonomy" id="61395"/>
    <lineage>
        <taxon>Eukaryota</taxon>
        <taxon>Fungi</taxon>
        <taxon>Fungi incertae sedis</taxon>
        <taxon>Zoopagomycota</taxon>
        <taxon>Kickxellomycotina</taxon>
        <taxon>Kickxellomycetes</taxon>
        <taxon>Kickxellales</taxon>
        <taxon>Kickxellaceae</taxon>
        <taxon>Linderina</taxon>
    </lineage>
</organism>
<gene>
    <name evidence="2" type="ORF">DL89DRAFT_264373</name>
</gene>
<comment type="caution">
    <text evidence="2">The sequence shown here is derived from an EMBL/GenBank/DDBJ whole genome shotgun (WGS) entry which is preliminary data.</text>
</comment>
<proteinExistence type="predicted"/>
<evidence type="ECO:0000313" key="2">
    <source>
        <dbReference type="EMBL" id="ORX74519.1"/>
    </source>
</evidence>
<protein>
    <recommendedName>
        <fullName evidence="4">Glutamyl-tRNA(Gln) amidotransferase subunit F, mitochondrial</fullName>
    </recommendedName>
</protein>
<dbReference type="EMBL" id="MCFD01000001">
    <property type="protein sequence ID" value="ORX74519.1"/>
    <property type="molecule type" value="Genomic_DNA"/>
</dbReference>
<feature type="region of interest" description="Disordered" evidence="1">
    <location>
        <begin position="120"/>
        <end position="141"/>
    </location>
</feature>
<dbReference type="RefSeq" id="XP_040747730.1">
    <property type="nucleotide sequence ID" value="XM_040886220.1"/>
</dbReference>
<feature type="compositionally biased region" description="Basic and acidic residues" evidence="1">
    <location>
        <begin position="125"/>
        <end position="137"/>
    </location>
</feature>
<dbReference type="AlphaFoldDB" id="A0A1Y1WLT2"/>
<keyword evidence="3" id="KW-1185">Reference proteome</keyword>
<evidence type="ECO:0000256" key="1">
    <source>
        <dbReference type="SAM" id="MobiDB-lite"/>
    </source>
</evidence>
<name>A0A1Y1WLT2_9FUNG</name>
<accession>A0A1Y1WLT2</accession>
<evidence type="ECO:0000313" key="3">
    <source>
        <dbReference type="Proteomes" id="UP000193922"/>
    </source>
</evidence>
<dbReference type="Proteomes" id="UP000193922">
    <property type="component" value="Unassembled WGS sequence"/>
</dbReference>
<dbReference type="GeneID" id="63802868"/>
<dbReference type="OrthoDB" id="5522061at2759"/>